<dbReference type="InterPro" id="IPR015867">
    <property type="entry name" value="N-reg_PII/ATP_PRibTrfase_C"/>
</dbReference>
<dbReference type="PROSITE" id="PS00638">
    <property type="entry name" value="PII_GLNB_CTER"/>
    <property type="match status" value="1"/>
</dbReference>
<dbReference type="PROSITE" id="PS51343">
    <property type="entry name" value="PII_GLNB_DOM"/>
    <property type="match status" value="1"/>
</dbReference>
<sequence>MALFTTCKLCMASVSSREVVACANPSTSPSYVPSLLLKCSGAFVAAPVESFGGRRSCRLENGARICYRPNLESMFESSRSRMVVKKTTTAKLIRASSAEVVNGNSSCEGYLPKAEFYKVEAILRPWRLPHVATALIKMGIRGVTVTDVKGFGAQGGSRERQAGSEFCEEAFVVKVKLEIVVSQDQVESVIDTIIDEARTGEIGDGKIFVSPVADIIRVRTGERGRKAERMTGGRSDILSTYTSSNDS</sequence>
<dbReference type="PANTHER" id="PTHR30115:SF11">
    <property type="entry name" value="NITROGEN REGULATORY PROTEIN P-II HOMOLOG"/>
    <property type="match status" value="1"/>
</dbReference>
<dbReference type="SUPFAM" id="SSF54913">
    <property type="entry name" value="GlnB-like"/>
    <property type="match status" value="1"/>
</dbReference>
<name>A0ABP0TA48_9BRYO</name>
<comment type="similarity">
    <text evidence="1">Belongs to the P(II) protein family.</text>
</comment>
<dbReference type="InterPro" id="IPR002187">
    <property type="entry name" value="N-reg_PII"/>
</dbReference>
<dbReference type="PRINTS" id="PR00340">
    <property type="entry name" value="PIIGLNB"/>
</dbReference>
<dbReference type="Proteomes" id="UP001497512">
    <property type="component" value="Chromosome 1"/>
</dbReference>
<dbReference type="InterPro" id="IPR017918">
    <property type="entry name" value="N-reg_PII_CS"/>
</dbReference>
<dbReference type="PANTHER" id="PTHR30115">
    <property type="entry name" value="NITROGEN REGULATORY PROTEIN P-II"/>
    <property type="match status" value="1"/>
</dbReference>
<reference evidence="2 3" key="1">
    <citation type="submission" date="2024-02" db="EMBL/GenBank/DDBJ databases">
        <authorList>
            <consortium name="ELIXIR-Norway"/>
            <consortium name="Elixir Norway"/>
        </authorList>
    </citation>
    <scope>NUCLEOTIDE SEQUENCE [LARGE SCALE GENOMIC DNA]</scope>
</reference>
<proteinExistence type="inferred from homology"/>
<dbReference type="Gene3D" id="3.30.70.120">
    <property type="match status" value="1"/>
</dbReference>
<organism evidence="2 3">
    <name type="scientific">Sphagnum troendelagicum</name>
    <dbReference type="NCBI Taxonomy" id="128251"/>
    <lineage>
        <taxon>Eukaryota</taxon>
        <taxon>Viridiplantae</taxon>
        <taxon>Streptophyta</taxon>
        <taxon>Embryophyta</taxon>
        <taxon>Bryophyta</taxon>
        <taxon>Sphagnophytina</taxon>
        <taxon>Sphagnopsida</taxon>
        <taxon>Sphagnales</taxon>
        <taxon>Sphagnaceae</taxon>
        <taxon>Sphagnum</taxon>
    </lineage>
</organism>
<dbReference type="EMBL" id="OZ019893">
    <property type="protein sequence ID" value="CAK9190233.1"/>
    <property type="molecule type" value="Genomic_DNA"/>
</dbReference>
<evidence type="ECO:0000256" key="1">
    <source>
        <dbReference type="RuleBase" id="RU003936"/>
    </source>
</evidence>
<gene>
    <name evidence="2" type="ORF">CSSPTR1EN2_LOCUS783</name>
</gene>
<evidence type="ECO:0008006" key="4">
    <source>
        <dbReference type="Google" id="ProtNLM"/>
    </source>
</evidence>
<dbReference type="InterPro" id="IPR011322">
    <property type="entry name" value="N-reg_PII-like_a/b"/>
</dbReference>
<accession>A0ABP0TA48</accession>
<keyword evidence="3" id="KW-1185">Reference proteome</keyword>
<dbReference type="Pfam" id="PF00543">
    <property type="entry name" value="P-II"/>
    <property type="match status" value="1"/>
</dbReference>
<evidence type="ECO:0000313" key="2">
    <source>
        <dbReference type="EMBL" id="CAK9190233.1"/>
    </source>
</evidence>
<evidence type="ECO:0000313" key="3">
    <source>
        <dbReference type="Proteomes" id="UP001497512"/>
    </source>
</evidence>
<dbReference type="SMART" id="SM00938">
    <property type="entry name" value="P-II"/>
    <property type="match status" value="1"/>
</dbReference>
<protein>
    <recommendedName>
        <fullName evidence="4">Nitrogen regulatory protein P-II homolog</fullName>
    </recommendedName>
</protein>